<feature type="region of interest" description="Disordered" evidence="2">
    <location>
        <begin position="216"/>
        <end position="309"/>
    </location>
</feature>
<organism evidence="3 4">
    <name type="scientific">Aaosphaeria arxii CBS 175.79</name>
    <dbReference type="NCBI Taxonomy" id="1450172"/>
    <lineage>
        <taxon>Eukaryota</taxon>
        <taxon>Fungi</taxon>
        <taxon>Dikarya</taxon>
        <taxon>Ascomycota</taxon>
        <taxon>Pezizomycotina</taxon>
        <taxon>Dothideomycetes</taxon>
        <taxon>Pleosporomycetidae</taxon>
        <taxon>Pleosporales</taxon>
        <taxon>Pleosporales incertae sedis</taxon>
        <taxon>Aaosphaeria</taxon>
    </lineage>
</organism>
<proteinExistence type="predicted"/>
<dbReference type="GeneID" id="54291642"/>
<reference evidence="3" key="1">
    <citation type="journal article" date="2020" name="Stud. Mycol.">
        <title>101 Dothideomycetes genomes: a test case for predicting lifestyles and emergence of pathogens.</title>
        <authorList>
            <person name="Haridas S."/>
            <person name="Albert R."/>
            <person name="Binder M."/>
            <person name="Bloem J."/>
            <person name="Labutti K."/>
            <person name="Salamov A."/>
            <person name="Andreopoulos B."/>
            <person name="Baker S."/>
            <person name="Barry K."/>
            <person name="Bills G."/>
            <person name="Bluhm B."/>
            <person name="Cannon C."/>
            <person name="Castanera R."/>
            <person name="Culley D."/>
            <person name="Daum C."/>
            <person name="Ezra D."/>
            <person name="Gonzalez J."/>
            <person name="Henrissat B."/>
            <person name="Kuo A."/>
            <person name="Liang C."/>
            <person name="Lipzen A."/>
            <person name="Lutzoni F."/>
            <person name="Magnuson J."/>
            <person name="Mondo S."/>
            <person name="Nolan M."/>
            <person name="Ohm R."/>
            <person name="Pangilinan J."/>
            <person name="Park H.-J."/>
            <person name="Ramirez L."/>
            <person name="Alfaro M."/>
            <person name="Sun H."/>
            <person name="Tritt A."/>
            <person name="Yoshinaga Y."/>
            <person name="Zwiers L.-H."/>
            <person name="Turgeon B."/>
            <person name="Goodwin S."/>
            <person name="Spatafora J."/>
            <person name="Crous P."/>
            <person name="Grigoriev I."/>
        </authorList>
    </citation>
    <scope>NUCLEOTIDE SEQUENCE</scope>
    <source>
        <strain evidence="3">CBS 175.79</strain>
    </source>
</reference>
<name>A0A6A5X9E5_9PLEO</name>
<feature type="compositionally biased region" description="Polar residues" evidence="2">
    <location>
        <begin position="145"/>
        <end position="167"/>
    </location>
</feature>
<feature type="region of interest" description="Disordered" evidence="2">
    <location>
        <begin position="113"/>
        <end position="132"/>
    </location>
</feature>
<feature type="compositionally biased region" description="Basic and acidic residues" evidence="2">
    <location>
        <begin position="407"/>
        <end position="421"/>
    </location>
</feature>
<gene>
    <name evidence="3" type="ORF">BU24DRAFT_497177</name>
</gene>
<feature type="compositionally biased region" description="Basic residues" evidence="2">
    <location>
        <begin position="264"/>
        <end position="280"/>
    </location>
</feature>
<feature type="region of interest" description="Disordered" evidence="2">
    <location>
        <begin position="145"/>
        <end position="173"/>
    </location>
</feature>
<feature type="region of interest" description="Disordered" evidence="2">
    <location>
        <begin position="1179"/>
        <end position="1294"/>
    </location>
</feature>
<feature type="coiled-coil region" evidence="1">
    <location>
        <begin position="781"/>
        <end position="1018"/>
    </location>
</feature>
<feature type="compositionally biased region" description="Polar residues" evidence="2">
    <location>
        <begin position="385"/>
        <end position="406"/>
    </location>
</feature>
<feature type="compositionally biased region" description="Polar residues" evidence="2">
    <location>
        <begin position="1264"/>
        <end position="1274"/>
    </location>
</feature>
<feature type="compositionally biased region" description="Basic and acidic residues" evidence="2">
    <location>
        <begin position="346"/>
        <end position="356"/>
    </location>
</feature>
<feature type="region of interest" description="Disordered" evidence="2">
    <location>
        <begin position="1061"/>
        <end position="1124"/>
    </location>
</feature>
<accession>A0A6A5X9E5</accession>
<dbReference type="RefSeq" id="XP_033377921.1">
    <property type="nucleotide sequence ID" value="XM_033534245.1"/>
</dbReference>
<dbReference type="Proteomes" id="UP000799778">
    <property type="component" value="Unassembled WGS sequence"/>
</dbReference>
<feature type="compositionally biased region" description="Polar residues" evidence="2">
    <location>
        <begin position="1061"/>
        <end position="1086"/>
    </location>
</feature>
<keyword evidence="1" id="KW-0175">Coiled coil</keyword>
<feature type="region of interest" description="Disordered" evidence="2">
    <location>
        <begin position="321"/>
        <end position="461"/>
    </location>
</feature>
<keyword evidence="4" id="KW-1185">Reference proteome</keyword>
<protein>
    <submittedName>
        <fullName evidence="3">Uncharacterized protein</fullName>
    </submittedName>
</protein>
<feature type="coiled-coil region" evidence="1">
    <location>
        <begin position="517"/>
        <end position="568"/>
    </location>
</feature>
<dbReference type="EMBL" id="ML978078">
    <property type="protein sequence ID" value="KAF2009582.1"/>
    <property type="molecule type" value="Genomic_DNA"/>
</dbReference>
<evidence type="ECO:0000313" key="3">
    <source>
        <dbReference type="EMBL" id="KAF2009582.1"/>
    </source>
</evidence>
<evidence type="ECO:0000256" key="2">
    <source>
        <dbReference type="SAM" id="MobiDB-lite"/>
    </source>
</evidence>
<sequence>MASSGVLVGRQPTVPSRLRHEYQPEASVEDIIIPETQESAAVIDTAEDHDQMGSSMVPESPTTAAFLDKNSARSGTSALNVVEPIPWIQKPEVAKASRPNTFAFKPLPRSSAAKESFKDIEPVPPKRPMHADKLAGPLSVVQSVSDANSFTEPKSSKPHSITESSENLKPCPDIKVELGPVTEPCIEITGILDDVHRTEARGAEPTLEAIQVVIDTTTQSPETTKEVSPSHPKKDRQSYRELLSSADTNCTPLEPTVPGDKRLEHKRSRKERSKQRRRPAKGIPFRRSGTTVENTTHKGDTTVQKPGTALLSVECENMVNDKAEGLSRSNITADPRPDDAQSTSHLSEEDNHDVPRGSRGSPDTPHHQNGDTVELRAVQAGSDEPPSQSMNTSVELDSNSDPQKATTSDERSKLDVHDQFLHRVSSQASPGRIGKPKRNPISRSQIASSHPKKKHPFASLDGPQQSFLAYLSIHESTQQKVIDHQAKEIDALRVTVEAQAKSIDHQAMENNATRVTIKAQEKSIDHQAKEIDALQLTIKTQEKSIAALQEAKNTADAQKERRQRVLTKLRNLTEGMASDFRQLGIDNRQIVEQFLTVANEHTESILVRSHQLHELKDDYIKFILPYQTRMRFGLKECRNTLFRLISNLNHGKTQLVAGKEKYAQLEERVRTQLHTIQAGVGKEGRRLSEKLDKLQSSVETASCADTAKSLLEALDAFRTRPLLSLRDLQSAEGMLEKVHQSIHTKLDSLHVSGGDHVSAVENTRGLVKDSFEDLKNDLLDFNKIKTESQMLQQANEQLNHQLATQKGQCDKFGEEIIQLEKTKSEHEGHIQKLEATIASLNEQSGRENAASSETKLELERLYEKLGETEQAKEQTEANIKAQLEKLNKSHSRILEDREAEWANKVHRANQERDEKDRICQKTQDSLQRMRQEKHSLNTNLKSARDDKESMALKLSKVENDLDDMSRLAEEYSSRIKQIQSAGLEEKFEVERRGFLDRITTLEEKKSQLEEVNRTKLTELLAKYNTSFLGITSPQLRSRLTSLSLSEGLDMLERLLEAMQSASNPVTPNARSGIPSQTDSPVRNRSASCVPETQLFDTPPVSGAQNADEKSQTQEPSSSCSQLSSCSSDQLQEIFSQSQGIIHSPRSGNNHSTMARSYQQGISLHTERSDGQLAMRANTASRMVPRHPKASLQEDTTTKHRGSIMKSSSPINDPIPAHGHGLELKRKNPSDAEAQPRSKRNPPLKSVLPRTIGEASQKRQRNTPKTKGSNNSVSTPARRPKNPSSHYEMRFNEEL</sequence>
<evidence type="ECO:0000313" key="4">
    <source>
        <dbReference type="Proteomes" id="UP000799778"/>
    </source>
</evidence>
<feature type="region of interest" description="Disordered" evidence="2">
    <location>
        <begin position="1"/>
        <end position="34"/>
    </location>
</feature>
<evidence type="ECO:0000256" key="1">
    <source>
        <dbReference type="SAM" id="Coils"/>
    </source>
</evidence>
<feature type="compositionally biased region" description="Basic and acidic residues" evidence="2">
    <location>
        <begin position="1219"/>
        <end position="1235"/>
    </location>
</feature>